<keyword evidence="1 4" id="KW-0349">Heme</keyword>
<evidence type="ECO:0000256" key="3">
    <source>
        <dbReference type="ARBA" id="ARBA00023004"/>
    </source>
</evidence>
<dbReference type="GO" id="GO:0009055">
    <property type="term" value="F:electron transfer activity"/>
    <property type="evidence" value="ECO:0007669"/>
    <property type="project" value="InterPro"/>
</dbReference>
<proteinExistence type="predicted"/>
<keyword evidence="5" id="KW-0812">Transmembrane</keyword>
<dbReference type="RefSeq" id="WP_013567839.1">
    <property type="nucleotide sequence ID" value="NC_014963.1"/>
</dbReference>
<dbReference type="HOGENOM" id="CLU_089635_1_0_0"/>
<accession>E8UZ88</accession>
<dbReference type="Proteomes" id="UP000006844">
    <property type="component" value="Chromosome"/>
</dbReference>
<feature type="domain" description="Cytochrome c" evidence="6">
    <location>
        <begin position="94"/>
        <end position="184"/>
    </location>
</feature>
<evidence type="ECO:0000256" key="4">
    <source>
        <dbReference type="PROSITE-ProRule" id="PRU00433"/>
    </source>
</evidence>
<sequence>MAKTKSTSSRSRGKKSSGGKVFLGVLLGIVLTLGAVYGLYRYTSVLTPLLHRPHPGTSTLPATAPITQPSAPTRKLAQKMATVAKDAPFSPSEDVFEGGAHTYMARCASCHGDTRLTADTGLEMNPPAGQFFYGKHPHALTARKSAQVYEIIANGLPHQGMPAYKDQLSDTQIWQLSLLLESSALELPDPVRRILSTSTNK</sequence>
<name>E8UZ88_TERSS</name>
<dbReference type="AlphaFoldDB" id="E8UZ88"/>
<dbReference type="EMBL" id="CP002467">
    <property type="protein sequence ID" value="ADV82106.1"/>
    <property type="molecule type" value="Genomic_DNA"/>
</dbReference>
<dbReference type="SUPFAM" id="SSF46626">
    <property type="entry name" value="Cytochrome c"/>
    <property type="match status" value="1"/>
</dbReference>
<keyword evidence="3 4" id="KW-0408">Iron</keyword>
<evidence type="ECO:0000256" key="1">
    <source>
        <dbReference type="ARBA" id="ARBA00022617"/>
    </source>
</evidence>
<reference evidence="7 8" key="1">
    <citation type="journal article" date="2012" name="Stand. Genomic Sci.">
        <title>Complete genome sequence of Terriglobus saanensis type strain SP1PR4(T), an Acidobacteria from tundra soil.</title>
        <authorList>
            <person name="Rawat S.R."/>
            <person name="Mannisto M.K."/>
            <person name="Starovoytov V."/>
            <person name="Goodwin L."/>
            <person name="Nolan M."/>
            <person name="Hauser L."/>
            <person name="Land M."/>
            <person name="Davenport K.W."/>
            <person name="Woyke T."/>
            <person name="Haggblom M.M."/>
        </authorList>
    </citation>
    <scope>NUCLEOTIDE SEQUENCE</scope>
    <source>
        <strain evidence="8">ATCC BAA-1853 / DSM 23119 / SP1PR4</strain>
    </source>
</reference>
<dbReference type="KEGG" id="tsa:AciPR4_1282"/>
<gene>
    <name evidence="7" type="ordered locus">AciPR4_1282</name>
</gene>
<dbReference type="GO" id="GO:0046872">
    <property type="term" value="F:metal ion binding"/>
    <property type="evidence" value="ECO:0007669"/>
    <property type="project" value="UniProtKB-KW"/>
</dbReference>
<dbReference type="PROSITE" id="PS51007">
    <property type="entry name" value="CYTC"/>
    <property type="match status" value="1"/>
</dbReference>
<keyword evidence="5" id="KW-1133">Transmembrane helix</keyword>
<evidence type="ECO:0000313" key="8">
    <source>
        <dbReference type="Proteomes" id="UP000006844"/>
    </source>
</evidence>
<evidence type="ECO:0000256" key="2">
    <source>
        <dbReference type="ARBA" id="ARBA00022723"/>
    </source>
</evidence>
<evidence type="ECO:0000313" key="7">
    <source>
        <dbReference type="EMBL" id="ADV82106.1"/>
    </source>
</evidence>
<feature type="transmembrane region" description="Helical" evidence="5">
    <location>
        <begin position="21"/>
        <end position="40"/>
    </location>
</feature>
<dbReference type="InterPro" id="IPR009056">
    <property type="entry name" value="Cyt_c-like_dom"/>
</dbReference>
<evidence type="ECO:0000259" key="6">
    <source>
        <dbReference type="PROSITE" id="PS51007"/>
    </source>
</evidence>
<keyword evidence="5" id="KW-0472">Membrane</keyword>
<keyword evidence="8" id="KW-1185">Reference proteome</keyword>
<dbReference type="OrthoDB" id="9808312at2"/>
<protein>
    <recommendedName>
        <fullName evidence="6">Cytochrome c domain-containing protein</fullName>
    </recommendedName>
</protein>
<dbReference type="Pfam" id="PF13442">
    <property type="entry name" value="Cytochrome_CBB3"/>
    <property type="match status" value="1"/>
</dbReference>
<dbReference type="InterPro" id="IPR036909">
    <property type="entry name" value="Cyt_c-like_dom_sf"/>
</dbReference>
<keyword evidence="2 4" id="KW-0479">Metal-binding</keyword>
<dbReference type="eggNOG" id="COG2010">
    <property type="taxonomic scope" value="Bacteria"/>
</dbReference>
<dbReference type="Gene3D" id="1.10.760.10">
    <property type="entry name" value="Cytochrome c-like domain"/>
    <property type="match status" value="1"/>
</dbReference>
<evidence type="ECO:0000256" key="5">
    <source>
        <dbReference type="SAM" id="Phobius"/>
    </source>
</evidence>
<organism evidence="7 8">
    <name type="scientific">Terriglobus saanensis (strain ATCC BAA-1853 / DSM 23119 / SP1PR4)</name>
    <dbReference type="NCBI Taxonomy" id="401053"/>
    <lineage>
        <taxon>Bacteria</taxon>
        <taxon>Pseudomonadati</taxon>
        <taxon>Acidobacteriota</taxon>
        <taxon>Terriglobia</taxon>
        <taxon>Terriglobales</taxon>
        <taxon>Acidobacteriaceae</taxon>
        <taxon>Terriglobus</taxon>
    </lineage>
</organism>
<dbReference type="STRING" id="401053.AciPR4_1282"/>
<dbReference type="GO" id="GO:0020037">
    <property type="term" value="F:heme binding"/>
    <property type="evidence" value="ECO:0007669"/>
    <property type="project" value="InterPro"/>
</dbReference>